<dbReference type="GO" id="GO:0005886">
    <property type="term" value="C:plasma membrane"/>
    <property type="evidence" value="ECO:0007669"/>
    <property type="project" value="UniProtKB-SubCell"/>
</dbReference>
<dbReference type="RefSeq" id="WP_390225605.1">
    <property type="nucleotide sequence ID" value="NZ_JBHTAA010000005.1"/>
</dbReference>
<keyword evidence="3" id="KW-1185">Reference proteome</keyword>
<keyword evidence="1" id="KW-1133">Transmembrane helix</keyword>
<feature type="transmembrane region" description="Helical" evidence="1">
    <location>
        <begin position="145"/>
        <end position="170"/>
    </location>
</feature>
<evidence type="ECO:0000256" key="1">
    <source>
        <dbReference type="SAM" id="Phobius"/>
    </source>
</evidence>
<feature type="transmembrane region" description="Helical" evidence="1">
    <location>
        <begin position="93"/>
        <end position="125"/>
    </location>
</feature>
<proteinExistence type="predicted"/>
<organism evidence="2 3">
    <name type="scientific">Haloferax namakaokahaiae</name>
    <dbReference type="NCBI Taxonomy" id="1748331"/>
    <lineage>
        <taxon>Archaea</taxon>
        <taxon>Methanobacteriati</taxon>
        <taxon>Methanobacteriota</taxon>
        <taxon>Stenosarchaea group</taxon>
        <taxon>Halobacteria</taxon>
        <taxon>Halobacteriales</taxon>
        <taxon>Haloferacaceae</taxon>
        <taxon>Haloferax</taxon>
    </lineage>
</organism>
<protein>
    <submittedName>
        <fullName evidence="2">ABC transporter permease subunit</fullName>
    </submittedName>
</protein>
<dbReference type="EMBL" id="JBHTAA010000005">
    <property type="protein sequence ID" value="MFC7204225.1"/>
    <property type="molecule type" value="Genomic_DNA"/>
</dbReference>
<feature type="transmembrane region" description="Helical" evidence="1">
    <location>
        <begin position="20"/>
        <end position="41"/>
    </location>
</feature>
<gene>
    <name evidence="2" type="ORF">ACFQJC_11925</name>
</gene>
<keyword evidence="1" id="KW-0812">Transmembrane</keyword>
<sequence>MDDLFAVAARELQTMARMPAMVALSGVFTLTIVAVAAAGSGARGGFVPLVLDLLPFVELLLPLLAFALCYRVVLADRNRGEIDVLRTFGVSRLAYVGGVYLGRGLTLVTVVGTSLVAAGAAVLVLSPPESAFLAVNTAADSPLAFVRFGVLSVLFALTTAAIALAISAAARTTRQALAFAVGLLVVFAVGVDAAAVAGVLSGTFGLETVPAVVALSPNGAFRTLVFSLAVESGSSPSPLLALVGLFAWLFGSVGVAVATAWDR</sequence>
<dbReference type="AlphaFoldDB" id="A0ABD5ZG21"/>
<reference evidence="2 3" key="1">
    <citation type="journal article" date="2019" name="Int. J. Syst. Evol. Microbiol.">
        <title>The Global Catalogue of Microorganisms (GCM) 10K type strain sequencing project: providing services to taxonomists for standard genome sequencing and annotation.</title>
        <authorList>
            <consortium name="The Broad Institute Genomics Platform"/>
            <consortium name="The Broad Institute Genome Sequencing Center for Infectious Disease"/>
            <person name="Wu L."/>
            <person name="Ma J."/>
        </authorList>
    </citation>
    <scope>NUCLEOTIDE SEQUENCE [LARGE SCALE GENOMIC DNA]</scope>
    <source>
        <strain evidence="2 3">DSM 29988</strain>
    </source>
</reference>
<keyword evidence="1" id="KW-0472">Membrane</keyword>
<feature type="transmembrane region" description="Helical" evidence="1">
    <location>
        <begin position="239"/>
        <end position="261"/>
    </location>
</feature>
<feature type="transmembrane region" description="Helical" evidence="1">
    <location>
        <begin position="53"/>
        <end position="73"/>
    </location>
</feature>
<comment type="caution">
    <text evidence="2">The sequence shown here is derived from an EMBL/GenBank/DDBJ whole genome shotgun (WGS) entry which is preliminary data.</text>
</comment>
<evidence type="ECO:0000313" key="2">
    <source>
        <dbReference type="EMBL" id="MFC7204225.1"/>
    </source>
</evidence>
<dbReference type="PANTHER" id="PTHR43471">
    <property type="entry name" value="ABC TRANSPORTER PERMEASE"/>
    <property type="match status" value="1"/>
</dbReference>
<evidence type="ECO:0000313" key="3">
    <source>
        <dbReference type="Proteomes" id="UP001596481"/>
    </source>
</evidence>
<dbReference type="Pfam" id="PF12679">
    <property type="entry name" value="ABC2_membrane_2"/>
    <property type="match status" value="1"/>
</dbReference>
<dbReference type="Proteomes" id="UP001596481">
    <property type="component" value="Unassembled WGS sequence"/>
</dbReference>
<feature type="transmembrane region" description="Helical" evidence="1">
    <location>
        <begin position="177"/>
        <end position="200"/>
    </location>
</feature>
<accession>A0ABD5ZG21</accession>
<dbReference type="PANTHER" id="PTHR43471:SF1">
    <property type="entry name" value="ABC TRANSPORTER PERMEASE PROTEIN NOSY-RELATED"/>
    <property type="match status" value="1"/>
</dbReference>
<name>A0ABD5ZG21_9EURY</name>